<gene>
    <name evidence="11" type="primary">cas3</name>
    <name evidence="11" type="ORF">ABWT76_002203</name>
</gene>
<organism evidence="11">
    <name type="scientific">Planktothricoides raciborskii GIHE-MW2</name>
    <dbReference type="NCBI Taxonomy" id="2792601"/>
    <lineage>
        <taxon>Bacteria</taxon>
        <taxon>Bacillati</taxon>
        <taxon>Cyanobacteriota</taxon>
        <taxon>Cyanophyceae</taxon>
        <taxon>Oscillatoriophycideae</taxon>
        <taxon>Oscillatoriales</taxon>
        <taxon>Oscillatoriaceae</taxon>
        <taxon>Planktothricoides</taxon>
    </lineage>
</organism>
<dbReference type="EMBL" id="CP159837">
    <property type="protein sequence ID" value="XCM39294.1"/>
    <property type="molecule type" value="Genomic_DNA"/>
</dbReference>
<dbReference type="GO" id="GO:0004518">
    <property type="term" value="F:nuclease activity"/>
    <property type="evidence" value="ECO:0007669"/>
    <property type="project" value="UniProtKB-KW"/>
</dbReference>
<dbReference type="GO" id="GO:0005829">
    <property type="term" value="C:cytosol"/>
    <property type="evidence" value="ECO:0007669"/>
    <property type="project" value="TreeGrafter"/>
</dbReference>
<keyword evidence="9" id="KW-0051">Antiviral defense</keyword>
<name>A0AAU8JMC7_9CYAN</name>
<dbReference type="InterPro" id="IPR006474">
    <property type="entry name" value="Helicase_Cas3_CRISPR-ass_core"/>
</dbReference>
<dbReference type="NCBIfam" id="TIGR01596">
    <property type="entry name" value="cas3_HD"/>
    <property type="match status" value="1"/>
</dbReference>
<comment type="similarity">
    <text evidence="1">In the N-terminal section; belongs to the CRISPR-associated nuclease Cas3-HD family.</text>
</comment>
<dbReference type="GO" id="GO:0005524">
    <property type="term" value="F:ATP binding"/>
    <property type="evidence" value="ECO:0007669"/>
    <property type="project" value="UniProtKB-KW"/>
</dbReference>
<dbReference type="InterPro" id="IPR027417">
    <property type="entry name" value="P-loop_NTPase"/>
</dbReference>
<reference evidence="11" key="1">
    <citation type="submission" date="2024-07" db="EMBL/GenBank/DDBJ databases">
        <authorList>
            <person name="Kim Y.J."/>
            <person name="Jeong J.Y."/>
        </authorList>
    </citation>
    <scope>NUCLEOTIDE SEQUENCE</scope>
    <source>
        <strain evidence="11">GIHE-MW2</strain>
    </source>
</reference>
<keyword evidence="6" id="KW-0378">Hydrolase</keyword>
<dbReference type="PANTHER" id="PTHR47959:SF16">
    <property type="entry name" value="CRISPR-ASSOCIATED NUCLEASE_HELICASE CAS3-RELATED"/>
    <property type="match status" value="1"/>
</dbReference>
<dbReference type="Gene3D" id="1.10.3210.30">
    <property type="match status" value="1"/>
</dbReference>
<evidence type="ECO:0000256" key="5">
    <source>
        <dbReference type="ARBA" id="ARBA00022741"/>
    </source>
</evidence>
<evidence type="ECO:0000256" key="8">
    <source>
        <dbReference type="ARBA" id="ARBA00022840"/>
    </source>
</evidence>
<dbReference type="InterPro" id="IPR038257">
    <property type="entry name" value="CRISPR-assoc_Cas3_HD_sf"/>
</dbReference>
<dbReference type="PROSITE" id="PS51643">
    <property type="entry name" value="HD_CAS3"/>
    <property type="match status" value="1"/>
</dbReference>
<dbReference type="GO" id="GO:0016787">
    <property type="term" value="F:hydrolase activity"/>
    <property type="evidence" value="ECO:0007669"/>
    <property type="project" value="UniProtKB-KW"/>
</dbReference>
<dbReference type="InterPro" id="IPR014001">
    <property type="entry name" value="Helicase_ATP-bd"/>
</dbReference>
<evidence type="ECO:0000256" key="4">
    <source>
        <dbReference type="ARBA" id="ARBA00022723"/>
    </source>
</evidence>
<evidence type="ECO:0000259" key="10">
    <source>
        <dbReference type="PROSITE" id="PS51643"/>
    </source>
</evidence>
<evidence type="ECO:0000256" key="2">
    <source>
        <dbReference type="ARBA" id="ARBA00009046"/>
    </source>
</evidence>
<dbReference type="PANTHER" id="PTHR47959">
    <property type="entry name" value="ATP-DEPENDENT RNA HELICASE RHLE-RELATED"/>
    <property type="match status" value="1"/>
</dbReference>
<dbReference type="InterPro" id="IPR006483">
    <property type="entry name" value="CRISPR-assoc_Cas3_HD"/>
</dbReference>
<dbReference type="SUPFAM" id="SSF52540">
    <property type="entry name" value="P-loop containing nucleoside triphosphate hydrolases"/>
    <property type="match status" value="1"/>
</dbReference>
<keyword evidence="5" id="KW-0547">Nucleotide-binding</keyword>
<dbReference type="InterPro" id="IPR054712">
    <property type="entry name" value="Cas3-like_dom"/>
</dbReference>
<sequence length="815" mass="92350">MKSKEFKRLLAKSLPLSKKEEDLHPMAKGAATYTGHIQAVMNSADVLLEKLGATILNQLGLPEIDREYFHNTVRLGAYLHDWGKANQHFQEMVYLKSLDPKLLDEKNRQYRKKIEKSSKEHIDRQMIRHEIISGILALGVPSIRQWLEKAPNTDLIAAVWAAMGHHLKIGLNKYKQPNGCITELIPGTGEKLEIYTHHSDFSTILKMGKQLGLPAELPKLPEETWTKSQIQEQLTRLKREFIDIEESIKEQKDWQRQKFIAAVKATVMAADLAGSALPAKGYEIKDWIAQVLDLVLSETEISQLLEQRLKGQMLRPFQQQIATTKNRVTLVKAGCGTGKTVAAYAWGKKWAIGRKLFFGYPTTGTASQGYLDYAAETEIEAQLMHSRAEIDLEEILFSRESENEPNEHDAEGINSRLAAFAAWEAKLIVCTVDSVLGLIQNNRKPLYSWPAICQSAFVFDEVHAYDDRLFGALLRFLQTFTGAPILLMSASFTEGQLAAIQQVMDELQEEIQIIEGPQNLETIPRYQLQKIQEMPQIWPRVIETLANPQKAAKILWVTNSVQSCIDLYGQAKKQLTEHLPNLPIQPLIYHSRYRYKERLERHKEVVEAFKGDSPVLAITTQVCEMSLDLSADLLISAIAPAAALIQRLGRLNRYVVIDEIDNVRLMSGGICPAIIYDWENVKPYKKIELATGKKLLENLAGLAISQADLAQVAATLDSTQPTPVESKWLHGHWCNHSDFLRDAGYTITVLLEQDIAKIKYAANKRKDKSFMKEAQRWSVPIRIMSEFRTWRRIGFYPVCPKDVINYSESTGAEEP</sequence>
<comment type="similarity">
    <text evidence="2">In the central section; belongs to the CRISPR-associated helicase Cas3 family.</text>
</comment>
<dbReference type="GO" id="GO:0046872">
    <property type="term" value="F:metal ion binding"/>
    <property type="evidence" value="ECO:0007669"/>
    <property type="project" value="UniProtKB-KW"/>
</dbReference>
<evidence type="ECO:0000256" key="6">
    <source>
        <dbReference type="ARBA" id="ARBA00022801"/>
    </source>
</evidence>
<evidence type="ECO:0000313" key="11">
    <source>
        <dbReference type="EMBL" id="XCM39294.1"/>
    </source>
</evidence>
<dbReference type="Pfam" id="PF18019">
    <property type="entry name" value="Cas3_HD"/>
    <property type="match status" value="1"/>
</dbReference>
<dbReference type="GO" id="GO:0051607">
    <property type="term" value="P:defense response to virus"/>
    <property type="evidence" value="ECO:0007669"/>
    <property type="project" value="UniProtKB-KW"/>
</dbReference>
<dbReference type="Gene3D" id="3.40.50.300">
    <property type="entry name" value="P-loop containing nucleotide triphosphate hydrolases"/>
    <property type="match status" value="2"/>
</dbReference>
<dbReference type="RefSeq" id="WP_354636103.1">
    <property type="nucleotide sequence ID" value="NZ_CP159837.1"/>
</dbReference>
<keyword evidence="3" id="KW-0540">Nuclease</keyword>
<dbReference type="GO" id="GO:0003724">
    <property type="term" value="F:RNA helicase activity"/>
    <property type="evidence" value="ECO:0007669"/>
    <property type="project" value="TreeGrafter"/>
</dbReference>
<evidence type="ECO:0000256" key="3">
    <source>
        <dbReference type="ARBA" id="ARBA00022722"/>
    </source>
</evidence>
<evidence type="ECO:0000256" key="9">
    <source>
        <dbReference type="ARBA" id="ARBA00023118"/>
    </source>
</evidence>
<dbReference type="SMART" id="SM00487">
    <property type="entry name" value="DEXDc"/>
    <property type="match status" value="1"/>
</dbReference>
<feature type="domain" description="HD Cas3-type" evidence="10">
    <location>
        <begin position="26"/>
        <end position="273"/>
    </location>
</feature>
<proteinExistence type="inferred from homology"/>
<evidence type="ECO:0000256" key="1">
    <source>
        <dbReference type="ARBA" id="ARBA00006847"/>
    </source>
</evidence>
<dbReference type="AlphaFoldDB" id="A0AAU8JMC7"/>
<dbReference type="InterPro" id="IPR050079">
    <property type="entry name" value="DEAD_box_RNA_helicase"/>
</dbReference>
<keyword evidence="8" id="KW-0067">ATP-binding</keyword>
<dbReference type="Pfam" id="PF22590">
    <property type="entry name" value="Cas3-like_C_2"/>
    <property type="match status" value="1"/>
</dbReference>
<dbReference type="NCBIfam" id="TIGR01587">
    <property type="entry name" value="cas3_core"/>
    <property type="match status" value="1"/>
</dbReference>
<accession>A0AAU8JMC7</accession>
<keyword evidence="7" id="KW-0347">Helicase</keyword>
<evidence type="ECO:0000256" key="7">
    <source>
        <dbReference type="ARBA" id="ARBA00022806"/>
    </source>
</evidence>
<protein>
    <submittedName>
        <fullName evidence="11">CRISPR-associated helicase Cas3</fullName>
    </submittedName>
</protein>
<keyword evidence="4" id="KW-0479">Metal-binding</keyword>